<keyword evidence="3" id="KW-1185">Reference proteome</keyword>
<protein>
    <submittedName>
        <fullName evidence="2">Uncharacterized protein</fullName>
    </submittedName>
</protein>
<evidence type="ECO:0000256" key="1">
    <source>
        <dbReference type="SAM" id="MobiDB-lite"/>
    </source>
</evidence>
<organism evidence="2 3">
    <name type="scientific">Tenebrio molitor</name>
    <name type="common">Yellow mealworm beetle</name>
    <dbReference type="NCBI Taxonomy" id="7067"/>
    <lineage>
        <taxon>Eukaryota</taxon>
        <taxon>Metazoa</taxon>
        <taxon>Ecdysozoa</taxon>
        <taxon>Arthropoda</taxon>
        <taxon>Hexapoda</taxon>
        <taxon>Insecta</taxon>
        <taxon>Pterygota</taxon>
        <taxon>Neoptera</taxon>
        <taxon>Endopterygota</taxon>
        <taxon>Coleoptera</taxon>
        <taxon>Polyphaga</taxon>
        <taxon>Cucujiformia</taxon>
        <taxon>Tenebrionidae</taxon>
        <taxon>Tenebrio</taxon>
    </lineage>
</organism>
<dbReference type="Proteomes" id="UP000719412">
    <property type="component" value="Unassembled WGS sequence"/>
</dbReference>
<feature type="compositionally biased region" description="Basic and acidic residues" evidence="1">
    <location>
        <begin position="255"/>
        <end position="265"/>
    </location>
</feature>
<gene>
    <name evidence="2" type="ORF">GEV33_014241</name>
</gene>
<comment type="caution">
    <text evidence="2">The sequence shown here is derived from an EMBL/GenBank/DDBJ whole genome shotgun (WGS) entry which is preliminary data.</text>
</comment>
<accession>A0A8J6L4Y2</accession>
<feature type="compositionally biased region" description="Polar residues" evidence="1">
    <location>
        <begin position="238"/>
        <end position="254"/>
    </location>
</feature>
<sequence length="373" mass="42235">MAKDGKRTPTDQSYRGPRPRRDKTVEKNSRLSVGECCPSGGGEDDRTGLLQSTSLRLSNLPRTGSAPTMREDLNRQEDHVVGRRERVISIRSERFVPQGNLLAARSLISVRDERGGSYLPGTAPETTPLFDRTNLHSLYPRLLGLLNETRRTDRPFPRLNICESLSDYGNQKLRCIHRYYDALPWATILSMIEYGLHHGEAEASIRLRQPGDERELLKLLSEIDGRRRKHQAVVGSRSFDTVGTKSAARSTAQRPETEKPEKPTESKVSTNTGNVLTIAETDAFHDLEVTRLDERDLARLKQLLIETWEATLDHITTGKLTITLKDDIPVAYRPRRLAHAERTQVKEIVADLLQKGRKGRKMARPDYVWTIAT</sequence>
<evidence type="ECO:0000313" key="3">
    <source>
        <dbReference type="Proteomes" id="UP000719412"/>
    </source>
</evidence>
<evidence type="ECO:0000313" key="2">
    <source>
        <dbReference type="EMBL" id="KAH0808550.1"/>
    </source>
</evidence>
<dbReference type="AlphaFoldDB" id="A0A8J6L4Y2"/>
<proteinExistence type="predicted"/>
<name>A0A8J6L4Y2_TENMO</name>
<feature type="region of interest" description="Disordered" evidence="1">
    <location>
        <begin position="234"/>
        <end position="271"/>
    </location>
</feature>
<feature type="region of interest" description="Disordered" evidence="1">
    <location>
        <begin position="1"/>
        <end position="48"/>
    </location>
</feature>
<dbReference type="EMBL" id="JABDTM020028678">
    <property type="protein sequence ID" value="KAH0808550.1"/>
    <property type="molecule type" value="Genomic_DNA"/>
</dbReference>
<reference evidence="2" key="2">
    <citation type="submission" date="2021-08" db="EMBL/GenBank/DDBJ databases">
        <authorList>
            <person name="Eriksson T."/>
        </authorList>
    </citation>
    <scope>NUCLEOTIDE SEQUENCE</scope>
    <source>
        <strain evidence="2">Stoneville</strain>
        <tissue evidence="2">Whole head</tissue>
    </source>
</reference>
<reference evidence="2" key="1">
    <citation type="journal article" date="2020" name="J Insects Food Feed">
        <title>The yellow mealworm (Tenebrio molitor) genome: a resource for the emerging insects as food and feed industry.</title>
        <authorList>
            <person name="Eriksson T."/>
            <person name="Andere A."/>
            <person name="Kelstrup H."/>
            <person name="Emery V."/>
            <person name="Picard C."/>
        </authorList>
    </citation>
    <scope>NUCLEOTIDE SEQUENCE</scope>
    <source>
        <strain evidence="2">Stoneville</strain>
        <tissue evidence="2">Whole head</tissue>
    </source>
</reference>